<organism evidence="1 2">
    <name type="scientific">Marinomonas balearica</name>
    <dbReference type="NCBI Taxonomy" id="491947"/>
    <lineage>
        <taxon>Bacteria</taxon>
        <taxon>Pseudomonadati</taxon>
        <taxon>Pseudomonadota</taxon>
        <taxon>Gammaproteobacteria</taxon>
        <taxon>Oceanospirillales</taxon>
        <taxon>Oceanospirillaceae</taxon>
        <taxon>Marinomonas</taxon>
    </lineage>
</organism>
<evidence type="ECO:0000313" key="2">
    <source>
        <dbReference type="Proteomes" id="UP000294656"/>
    </source>
</evidence>
<keyword evidence="2" id="KW-1185">Reference proteome</keyword>
<reference evidence="1 2" key="1">
    <citation type="submission" date="2019-03" db="EMBL/GenBank/DDBJ databases">
        <title>Genomic Encyclopedia of Type Strains, Phase III (KMG-III): the genomes of soil and plant-associated and newly described type strains.</title>
        <authorList>
            <person name="Whitman W."/>
        </authorList>
    </citation>
    <scope>NUCLEOTIDE SEQUENCE [LARGE SCALE GENOMIC DNA]</scope>
    <source>
        <strain evidence="1 2">CECT 7378</strain>
    </source>
</reference>
<dbReference type="OrthoDB" id="345086at2"/>
<protein>
    <recommendedName>
        <fullName evidence="3">Phytanoyl-CoA dioxygenase PhyH</fullName>
    </recommendedName>
</protein>
<sequence length="263" mass="30739">MNDFFNEMQESSYFMEVDGVDEKTSHSLRKRLRKHLLNSGVSIDGGALQPDLFSYVENVYEAFSSSKVLKELLKDHDVIFCRHADAHLNKGTGWHKDRPEDRFFNEDYNIYKIGIYLQDHTLKKYKDRALSILSGSHKYKELFSESCNVKVINPKAQDILFFDLRATHKGEELSKVEKVMNKFGVLSWLDYIYGRGLRKKEEKLAVFFSVCIFKKGDKKFKFLKDHMAEVSERQNKQNKSEGSDSVLEKNIKGLKEIGFKFYE</sequence>
<accession>A0A4R6M3W3</accession>
<name>A0A4R6M3W3_9GAMM</name>
<evidence type="ECO:0000313" key="1">
    <source>
        <dbReference type="EMBL" id="TDO95987.1"/>
    </source>
</evidence>
<dbReference type="EMBL" id="SNXC01000015">
    <property type="protein sequence ID" value="TDO95987.1"/>
    <property type="molecule type" value="Genomic_DNA"/>
</dbReference>
<evidence type="ECO:0008006" key="3">
    <source>
        <dbReference type="Google" id="ProtNLM"/>
    </source>
</evidence>
<dbReference type="Proteomes" id="UP000294656">
    <property type="component" value="Unassembled WGS sequence"/>
</dbReference>
<comment type="caution">
    <text evidence="1">The sequence shown here is derived from an EMBL/GenBank/DDBJ whole genome shotgun (WGS) entry which is preliminary data.</text>
</comment>
<dbReference type="AlphaFoldDB" id="A0A4R6M3W3"/>
<proteinExistence type="predicted"/>
<dbReference type="SUPFAM" id="SSF51197">
    <property type="entry name" value="Clavaminate synthase-like"/>
    <property type="match status" value="1"/>
</dbReference>
<gene>
    <name evidence="1" type="ORF">DFP79_3357</name>
</gene>
<dbReference type="RefSeq" id="WP_133505045.1">
    <property type="nucleotide sequence ID" value="NZ_SNXC01000015.1"/>
</dbReference>